<dbReference type="GO" id="GO:0000214">
    <property type="term" value="C:tRNA-intron endonuclease complex"/>
    <property type="evidence" value="ECO:0007669"/>
    <property type="project" value="TreeGrafter"/>
</dbReference>
<dbReference type="InterPro" id="IPR024337">
    <property type="entry name" value="tRNA_splic_suSen54"/>
</dbReference>
<comment type="caution">
    <text evidence="1">The sequence shown here is derived from an EMBL/GenBank/DDBJ whole genome shotgun (WGS) entry which is preliminary data.</text>
</comment>
<proteinExistence type="predicted"/>
<evidence type="ECO:0000313" key="1">
    <source>
        <dbReference type="EMBL" id="GAX27678.1"/>
    </source>
</evidence>
<protein>
    <recommendedName>
        <fullName evidence="3">tRNA-splicing endonuclease subunit Sen54 N-terminal domain-containing protein</fullName>
    </recommendedName>
</protein>
<evidence type="ECO:0008006" key="3">
    <source>
        <dbReference type="Google" id="ProtNLM"/>
    </source>
</evidence>
<organism evidence="1 2">
    <name type="scientific">Fistulifera solaris</name>
    <name type="common">Oleaginous diatom</name>
    <dbReference type="NCBI Taxonomy" id="1519565"/>
    <lineage>
        <taxon>Eukaryota</taxon>
        <taxon>Sar</taxon>
        <taxon>Stramenopiles</taxon>
        <taxon>Ochrophyta</taxon>
        <taxon>Bacillariophyta</taxon>
        <taxon>Bacillariophyceae</taxon>
        <taxon>Bacillariophycidae</taxon>
        <taxon>Naviculales</taxon>
        <taxon>Naviculaceae</taxon>
        <taxon>Fistulifera</taxon>
    </lineage>
</organism>
<dbReference type="InParanoid" id="A0A1Z5KP17"/>
<name>A0A1Z5KP17_FISSO</name>
<gene>
    <name evidence="1" type="ORF">FisN_13Hh227</name>
</gene>
<evidence type="ECO:0000313" key="2">
    <source>
        <dbReference type="Proteomes" id="UP000198406"/>
    </source>
</evidence>
<dbReference type="PANTHER" id="PTHR21027:SF1">
    <property type="entry name" value="TRNA-SPLICING ENDONUCLEASE SUBUNIT SEN54"/>
    <property type="match status" value="1"/>
</dbReference>
<dbReference type="Proteomes" id="UP000198406">
    <property type="component" value="Unassembled WGS sequence"/>
</dbReference>
<dbReference type="PANTHER" id="PTHR21027">
    <property type="entry name" value="TRNA-SPLICING ENDONUCLEASE SUBUNIT SEN54"/>
    <property type="match status" value="1"/>
</dbReference>
<accession>A0A1Z5KP17</accession>
<dbReference type="OrthoDB" id="408683at2759"/>
<dbReference type="EMBL" id="BDSP01000259">
    <property type="protein sequence ID" value="GAX27678.1"/>
    <property type="molecule type" value="Genomic_DNA"/>
</dbReference>
<dbReference type="AlphaFoldDB" id="A0A1Z5KP17"/>
<sequence length="286" mass="32143">MISHDAKKLEIPIACRLDRTRKLFRITRNKGKSLANGGFGCLLPDDESEERVMVDYLFIEEVYFLVERGLLEAFDGDKLLNTQGIFQLLEECGMTLFALLVYAHVRSQNYRVIRHTPHRRRILEEMEPLRHLYKKKKSTETDDKETDQQRIATTTTLPLIEEPATQTSARQQFERLRQQLREDGAQAPAPVVAHGDHIATIAYELYLPDSQFRRSAPGLPDIYVTATTSLHFDALQTLLQEANGIPLRTAVVSEAGTVVMLGVTDYGVPAISKAGLSKTECVSAAT</sequence>
<dbReference type="GO" id="GO:0000379">
    <property type="term" value="P:tRNA-type intron splice site recognition and cleavage"/>
    <property type="evidence" value="ECO:0007669"/>
    <property type="project" value="TreeGrafter"/>
</dbReference>
<keyword evidence="2" id="KW-1185">Reference proteome</keyword>
<reference evidence="1 2" key="1">
    <citation type="journal article" date="2015" name="Plant Cell">
        <title>Oil accumulation by the oleaginous diatom Fistulifera solaris as revealed by the genome and transcriptome.</title>
        <authorList>
            <person name="Tanaka T."/>
            <person name="Maeda Y."/>
            <person name="Veluchamy A."/>
            <person name="Tanaka M."/>
            <person name="Abida H."/>
            <person name="Marechal E."/>
            <person name="Bowler C."/>
            <person name="Muto M."/>
            <person name="Sunaga Y."/>
            <person name="Tanaka M."/>
            <person name="Yoshino T."/>
            <person name="Taniguchi T."/>
            <person name="Fukuda Y."/>
            <person name="Nemoto M."/>
            <person name="Matsumoto M."/>
            <person name="Wong P.S."/>
            <person name="Aburatani S."/>
            <person name="Fujibuchi W."/>
        </authorList>
    </citation>
    <scope>NUCLEOTIDE SEQUENCE [LARGE SCALE GENOMIC DNA]</scope>
    <source>
        <strain evidence="1 2">JPCC DA0580</strain>
    </source>
</reference>